<dbReference type="GO" id="GO:0004748">
    <property type="term" value="F:ribonucleoside-diphosphate reductase activity, thioredoxin disulfide as acceptor"/>
    <property type="evidence" value="ECO:0007669"/>
    <property type="project" value="UniProtKB-EC"/>
</dbReference>
<keyword evidence="3 6" id="KW-0560">Oxidoreductase</keyword>
<evidence type="ECO:0000313" key="9">
    <source>
        <dbReference type="EMBL" id="QJR99744.1"/>
    </source>
</evidence>
<dbReference type="Gene3D" id="3.20.70.20">
    <property type="match status" value="1"/>
</dbReference>
<dbReference type="Pfam" id="PF00317">
    <property type="entry name" value="Ribonuc_red_lgN"/>
    <property type="match status" value="1"/>
</dbReference>
<dbReference type="InterPro" id="IPR008926">
    <property type="entry name" value="RNR_R1-su_N"/>
</dbReference>
<dbReference type="PANTHER" id="PTHR11573:SF6">
    <property type="entry name" value="RIBONUCLEOSIDE-DIPHOSPHATE REDUCTASE LARGE SUBUNIT"/>
    <property type="match status" value="1"/>
</dbReference>
<comment type="function">
    <text evidence="6">Provides the precursors necessary for DNA synthesis. Catalyzes the biosynthesis of deoxyribonucleotides from the corresponding ribonucleotides.</text>
</comment>
<protein>
    <recommendedName>
        <fullName evidence="2 6">Ribonucleoside-diphosphate reductase</fullName>
        <ecNumber evidence="2 6">1.17.4.1</ecNumber>
    </recommendedName>
</protein>
<dbReference type="InterPro" id="IPR039718">
    <property type="entry name" value="Rrm1"/>
</dbReference>
<keyword evidence="9" id="KW-0614">Plasmid</keyword>
<comment type="catalytic activity">
    <reaction evidence="5 6">
        <text>a 2'-deoxyribonucleoside 5'-diphosphate + [thioredoxin]-disulfide + H2O = a ribonucleoside 5'-diphosphate + [thioredoxin]-dithiol</text>
        <dbReference type="Rhea" id="RHEA:23252"/>
        <dbReference type="Rhea" id="RHEA-COMP:10698"/>
        <dbReference type="Rhea" id="RHEA-COMP:10700"/>
        <dbReference type="ChEBI" id="CHEBI:15377"/>
        <dbReference type="ChEBI" id="CHEBI:29950"/>
        <dbReference type="ChEBI" id="CHEBI:50058"/>
        <dbReference type="ChEBI" id="CHEBI:57930"/>
        <dbReference type="ChEBI" id="CHEBI:73316"/>
        <dbReference type="EC" id="1.17.4.1"/>
    </reaction>
</comment>
<feature type="domain" description="Ribonucleotide reductase large subunit N-terminal" evidence="7">
    <location>
        <begin position="21"/>
        <end position="75"/>
    </location>
</feature>
<dbReference type="InterPro" id="IPR013509">
    <property type="entry name" value="RNR_lsu_N"/>
</dbReference>
<comment type="similarity">
    <text evidence="1 6">Belongs to the ribonucleoside diphosphate reductase large chain family.</text>
</comment>
<reference evidence="9" key="1">
    <citation type="submission" date="2019-10" db="EMBL/GenBank/DDBJ databases">
        <authorList>
            <person name="Zhou D."/>
            <person name="Cheng Q."/>
        </authorList>
    </citation>
    <scope>NUCLEOTIDE SEQUENCE</scope>
    <source>
        <strain evidence="9">1507-17068</strain>
        <plasmid evidence="9">p717068-IMP</plasmid>
    </source>
</reference>
<dbReference type="AlphaFoldDB" id="A0A6M4NSN0"/>
<evidence type="ECO:0000259" key="7">
    <source>
        <dbReference type="Pfam" id="PF00317"/>
    </source>
</evidence>
<dbReference type="GO" id="GO:0005971">
    <property type="term" value="C:ribonucleoside-diphosphate reductase complex"/>
    <property type="evidence" value="ECO:0007669"/>
    <property type="project" value="TreeGrafter"/>
</dbReference>
<dbReference type="UniPathway" id="UPA00326"/>
<evidence type="ECO:0000256" key="1">
    <source>
        <dbReference type="ARBA" id="ARBA00010406"/>
    </source>
</evidence>
<dbReference type="PRINTS" id="PR01183">
    <property type="entry name" value="RIBORDTASEM1"/>
</dbReference>
<proteinExistence type="inferred from homology"/>
<geneLocation type="plasmid" evidence="9">
    <name>p717068-IMP</name>
</geneLocation>
<sequence length="575" mass="64408">MGVKINLERDALFSDQALALAKYYVRNGETSPQQAFARAAECYSKGDEAFAQRIYDYVSRQWFMFASPVLSNAYPEGQKADSLPISCFLSYVPDTRAGLVEHQSELAWLTLMGGGVGGHWSDVRAVSKKAPGPLPFIGVVDRAMLAYKQGETRKGAYAAYLDISHPDVSEFINVRVPTGGDINRKFLNIHNALNITDDFMKAVFADQPWDLVCPQTKEVRDTLPARQLWERILEIRGRTGEPFLNFIDTANRFLHPQLAAKGLKIRGSNLCNEIHLPTDENRTAVCCLSSLNLEKWDEFKDDTLFIEDLIRLLDNVLDVFIENAPDELSRARYSAERSRDIGLGAMGFHGLLMQKGIPFESGLATSLNRRVFSHIWEQAKAATRKLAVERGPAPDLVAERNAHLLAIAPNANSSIICGCTSSIEPINSNAYMHRTRAGAHMIRNPYLELVLEKLGQNTTEVWNSIVAHNGSVAHLEFMDEYTRDVFKTAFEIDQHWVVQHAADRQIFICQGQSVNLFFLSKADRAYVNSVHLRAWKNGLKGLYYLRTKSAAAADKVGVRITRVELNTEECLACHA</sequence>
<name>A0A6M4NSN0_AERCA</name>
<evidence type="ECO:0000256" key="2">
    <source>
        <dbReference type="ARBA" id="ARBA00012274"/>
    </source>
</evidence>
<dbReference type="SUPFAM" id="SSF48168">
    <property type="entry name" value="R1 subunit of ribonucleotide reductase, N-terminal domain"/>
    <property type="match status" value="1"/>
</dbReference>
<dbReference type="NCBIfam" id="NF006577">
    <property type="entry name" value="PRK09102.1"/>
    <property type="match status" value="1"/>
</dbReference>
<organism evidence="9">
    <name type="scientific">Aeromonas caviae</name>
    <name type="common">Aeromonas punctata</name>
    <dbReference type="NCBI Taxonomy" id="648"/>
    <lineage>
        <taxon>Bacteria</taxon>
        <taxon>Pseudomonadati</taxon>
        <taxon>Pseudomonadota</taxon>
        <taxon>Gammaproteobacteria</taxon>
        <taxon>Aeromonadales</taxon>
        <taxon>Aeromonadaceae</taxon>
        <taxon>Aeromonas</taxon>
    </lineage>
</organism>
<evidence type="ECO:0000256" key="6">
    <source>
        <dbReference type="RuleBase" id="RU003410"/>
    </source>
</evidence>
<dbReference type="Pfam" id="PF02867">
    <property type="entry name" value="Ribonuc_red_lgC"/>
    <property type="match status" value="2"/>
</dbReference>
<feature type="domain" description="Ribonucleotide reductase large subunit C-terminal" evidence="8">
    <location>
        <begin position="400"/>
        <end position="545"/>
    </location>
</feature>
<dbReference type="EMBL" id="MN629346">
    <property type="protein sequence ID" value="QJR99744.1"/>
    <property type="molecule type" value="Genomic_DNA"/>
</dbReference>
<evidence type="ECO:0000256" key="4">
    <source>
        <dbReference type="ARBA" id="ARBA00023116"/>
    </source>
</evidence>
<dbReference type="SUPFAM" id="SSF51998">
    <property type="entry name" value="PFL-like glycyl radical enzymes"/>
    <property type="match status" value="1"/>
</dbReference>
<dbReference type="InterPro" id="IPR000788">
    <property type="entry name" value="RNR_lg_C"/>
</dbReference>
<dbReference type="PANTHER" id="PTHR11573">
    <property type="entry name" value="RIBONUCLEOSIDE-DIPHOSPHATE REDUCTASE LARGE CHAIN"/>
    <property type="match status" value="1"/>
</dbReference>
<keyword evidence="4 6" id="KW-0215">Deoxyribonucleotide synthesis</keyword>
<dbReference type="GO" id="GO:0009263">
    <property type="term" value="P:deoxyribonucleotide biosynthetic process"/>
    <property type="evidence" value="ECO:0007669"/>
    <property type="project" value="UniProtKB-KW"/>
</dbReference>
<evidence type="ECO:0000259" key="8">
    <source>
        <dbReference type="Pfam" id="PF02867"/>
    </source>
</evidence>
<gene>
    <name evidence="9" type="primary">nrdA</name>
</gene>
<dbReference type="EC" id="1.17.4.1" evidence="2 6"/>
<accession>A0A6M4NSN0</accession>
<feature type="domain" description="Ribonucleotide reductase large subunit C-terminal" evidence="8">
    <location>
        <begin position="86"/>
        <end position="395"/>
    </location>
</feature>
<evidence type="ECO:0000256" key="5">
    <source>
        <dbReference type="ARBA" id="ARBA00047754"/>
    </source>
</evidence>
<evidence type="ECO:0000256" key="3">
    <source>
        <dbReference type="ARBA" id="ARBA00023002"/>
    </source>
</evidence>
<dbReference type="GO" id="GO:0005524">
    <property type="term" value="F:ATP binding"/>
    <property type="evidence" value="ECO:0007669"/>
    <property type="project" value="InterPro"/>
</dbReference>
<dbReference type="RefSeq" id="WP_181715879.1">
    <property type="nucleotide sequence ID" value="NZ_CP066814.1"/>
</dbReference>